<dbReference type="RefSeq" id="WP_177669645.1">
    <property type="nucleotide sequence ID" value="NZ_JACRSY010000009.1"/>
</dbReference>
<sequence length="180" mass="20786">MKEMALHILDIIQNSIRAEATCIILRIEEKPSVDRFVIEIEDNGKGMPEAIRSTVTNPFTTTRTLRRVGLGIPLLHQLCEECEGKLTIDSKEGEGTRIKAIMRYHHIDRLPLGDMVGTLYMLIMAKPEIRYIYEHDYEAQGFRMDTEQIVEMLDGLPINHPDILTWIKSYIAENERALYK</sequence>
<dbReference type="Pfam" id="PF02518">
    <property type="entry name" value="HATPase_c"/>
    <property type="match status" value="1"/>
</dbReference>
<dbReference type="Gene3D" id="3.30.565.10">
    <property type="entry name" value="Histidine kinase-like ATPase, C-terminal domain"/>
    <property type="match status" value="1"/>
</dbReference>
<gene>
    <name evidence="10" type="ORF">H8718_07395</name>
</gene>
<dbReference type="GO" id="GO:0005524">
    <property type="term" value="F:ATP binding"/>
    <property type="evidence" value="ECO:0007669"/>
    <property type="project" value="UniProtKB-KW"/>
</dbReference>
<keyword evidence="3" id="KW-0597">Phosphoprotein</keyword>
<evidence type="ECO:0000256" key="4">
    <source>
        <dbReference type="ARBA" id="ARBA00022679"/>
    </source>
</evidence>
<dbReference type="PRINTS" id="PR00344">
    <property type="entry name" value="BCTRLSENSOR"/>
</dbReference>
<feature type="domain" description="Histidine kinase" evidence="9">
    <location>
        <begin position="1"/>
        <end position="106"/>
    </location>
</feature>
<keyword evidence="6" id="KW-0418">Kinase</keyword>
<comment type="catalytic activity">
    <reaction evidence="1">
        <text>ATP + protein L-histidine = ADP + protein N-phospho-L-histidine.</text>
        <dbReference type="EC" id="2.7.13.3"/>
    </reaction>
</comment>
<evidence type="ECO:0000256" key="5">
    <source>
        <dbReference type="ARBA" id="ARBA00022741"/>
    </source>
</evidence>
<keyword evidence="4" id="KW-0808">Transferase</keyword>
<protein>
    <recommendedName>
        <fullName evidence="2">histidine kinase</fullName>
        <ecNumber evidence="2">2.7.13.3</ecNumber>
    </recommendedName>
</protein>
<dbReference type="GO" id="GO:0004673">
    <property type="term" value="F:protein histidine kinase activity"/>
    <property type="evidence" value="ECO:0007669"/>
    <property type="project" value="UniProtKB-EC"/>
</dbReference>
<dbReference type="SUPFAM" id="SSF55874">
    <property type="entry name" value="ATPase domain of HSP90 chaperone/DNA topoisomerase II/histidine kinase"/>
    <property type="match status" value="1"/>
</dbReference>
<evidence type="ECO:0000256" key="1">
    <source>
        <dbReference type="ARBA" id="ARBA00000085"/>
    </source>
</evidence>
<keyword evidence="5" id="KW-0547">Nucleotide-binding</keyword>
<proteinExistence type="predicted"/>
<dbReference type="InterPro" id="IPR003594">
    <property type="entry name" value="HATPase_dom"/>
</dbReference>
<dbReference type="InterPro" id="IPR004358">
    <property type="entry name" value="Sig_transdc_His_kin-like_C"/>
</dbReference>
<organism evidence="10 11">
    <name type="scientific">Zhenhengia yiwuensis</name>
    <dbReference type="NCBI Taxonomy" id="2763666"/>
    <lineage>
        <taxon>Bacteria</taxon>
        <taxon>Bacillati</taxon>
        <taxon>Bacillota</taxon>
        <taxon>Clostridia</taxon>
        <taxon>Lachnospirales</taxon>
        <taxon>Lachnospiraceae</taxon>
        <taxon>Zhenhengia</taxon>
    </lineage>
</organism>
<dbReference type="SMART" id="SM00387">
    <property type="entry name" value="HATPase_c"/>
    <property type="match status" value="1"/>
</dbReference>
<evidence type="ECO:0000256" key="3">
    <source>
        <dbReference type="ARBA" id="ARBA00022553"/>
    </source>
</evidence>
<keyword evidence="7 10" id="KW-0067">ATP-binding</keyword>
<evidence type="ECO:0000256" key="8">
    <source>
        <dbReference type="ARBA" id="ARBA00023012"/>
    </source>
</evidence>
<reference evidence="10" key="1">
    <citation type="submission" date="2020-08" db="EMBL/GenBank/DDBJ databases">
        <title>Genome public.</title>
        <authorList>
            <person name="Liu C."/>
            <person name="Sun Q."/>
        </authorList>
    </citation>
    <scope>NUCLEOTIDE SEQUENCE</scope>
    <source>
        <strain evidence="10">NSJ-12</strain>
    </source>
</reference>
<dbReference type="Proteomes" id="UP000655830">
    <property type="component" value="Unassembled WGS sequence"/>
</dbReference>
<dbReference type="EC" id="2.7.13.3" evidence="2"/>
<dbReference type="PANTHER" id="PTHR43065:SF10">
    <property type="entry name" value="PEROXIDE STRESS-ACTIVATED HISTIDINE KINASE MAK3"/>
    <property type="match status" value="1"/>
</dbReference>
<dbReference type="EMBL" id="JACRSY010000009">
    <property type="protein sequence ID" value="MBC8579349.1"/>
    <property type="molecule type" value="Genomic_DNA"/>
</dbReference>
<dbReference type="GO" id="GO:0000160">
    <property type="term" value="P:phosphorelay signal transduction system"/>
    <property type="evidence" value="ECO:0007669"/>
    <property type="project" value="UniProtKB-KW"/>
</dbReference>
<keyword evidence="8" id="KW-0902">Two-component regulatory system</keyword>
<dbReference type="InterPro" id="IPR036890">
    <property type="entry name" value="HATPase_C_sf"/>
</dbReference>
<dbReference type="CDD" id="cd00075">
    <property type="entry name" value="HATPase"/>
    <property type="match status" value="1"/>
</dbReference>
<comment type="caution">
    <text evidence="10">The sequence shown here is derived from an EMBL/GenBank/DDBJ whole genome shotgun (WGS) entry which is preliminary data.</text>
</comment>
<dbReference type="PANTHER" id="PTHR43065">
    <property type="entry name" value="SENSOR HISTIDINE KINASE"/>
    <property type="match status" value="1"/>
</dbReference>
<evidence type="ECO:0000259" key="9">
    <source>
        <dbReference type="PROSITE" id="PS50109"/>
    </source>
</evidence>
<dbReference type="PROSITE" id="PS50109">
    <property type="entry name" value="HIS_KIN"/>
    <property type="match status" value="1"/>
</dbReference>
<dbReference type="AlphaFoldDB" id="A0A926EFG3"/>
<evidence type="ECO:0000256" key="2">
    <source>
        <dbReference type="ARBA" id="ARBA00012438"/>
    </source>
</evidence>
<evidence type="ECO:0000313" key="10">
    <source>
        <dbReference type="EMBL" id="MBC8579349.1"/>
    </source>
</evidence>
<name>A0A926EFG3_9FIRM</name>
<evidence type="ECO:0000256" key="6">
    <source>
        <dbReference type="ARBA" id="ARBA00022777"/>
    </source>
</evidence>
<keyword evidence="11" id="KW-1185">Reference proteome</keyword>
<evidence type="ECO:0000256" key="7">
    <source>
        <dbReference type="ARBA" id="ARBA00022840"/>
    </source>
</evidence>
<accession>A0A926EFG3</accession>
<evidence type="ECO:0000313" key="11">
    <source>
        <dbReference type="Proteomes" id="UP000655830"/>
    </source>
</evidence>
<dbReference type="InterPro" id="IPR005467">
    <property type="entry name" value="His_kinase_dom"/>
</dbReference>